<protein>
    <submittedName>
        <fullName evidence="3">Transcriptional regulator with XRE-family HTH domain</fullName>
    </submittedName>
</protein>
<keyword evidence="1" id="KW-0238">DNA-binding</keyword>
<dbReference type="EMBL" id="PGEZ01000001">
    <property type="protein sequence ID" value="PJJ57380.1"/>
    <property type="molecule type" value="Genomic_DNA"/>
</dbReference>
<keyword evidence="4" id="KW-1185">Reference proteome</keyword>
<dbReference type="SUPFAM" id="SSF47413">
    <property type="entry name" value="lambda repressor-like DNA-binding domains"/>
    <property type="match status" value="1"/>
</dbReference>
<name>A0A2M9BHG2_9ACTN</name>
<dbReference type="GO" id="GO:0003677">
    <property type="term" value="F:DNA binding"/>
    <property type="evidence" value="ECO:0007669"/>
    <property type="project" value="UniProtKB-KW"/>
</dbReference>
<dbReference type="CDD" id="cd00093">
    <property type="entry name" value="HTH_XRE"/>
    <property type="match status" value="1"/>
</dbReference>
<sequence length="111" mass="11546">MSTLLVGLPDVDERPPLLREALGDALRSTRRRRGRTLRDVAAAAQVSLAYLSEIERGQKEASSEILAAVCEALGVTMLHLLSVAAASYAPAAPAAAAEAPRPCETPVAIAA</sequence>
<dbReference type="InterPro" id="IPR010982">
    <property type="entry name" value="Lambda_DNA-bd_dom_sf"/>
</dbReference>
<comment type="caution">
    <text evidence="3">The sequence shown here is derived from an EMBL/GenBank/DDBJ whole genome shotgun (WGS) entry which is preliminary data.</text>
</comment>
<dbReference type="Gene3D" id="1.10.260.40">
    <property type="entry name" value="lambda repressor-like DNA-binding domains"/>
    <property type="match status" value="1"/>
</dbReference>
<dbReference type="GO" id="GO:0003700">
    <property type="term" value="F:DNA-binding transcription factor activity"/>
    <property type="evidence" value="ECO:0007669"/>
    <property type="project" value="TreeGrafter"/>
</dbReference>
<evidence type="ECO:0000256" key="1">
    <source>
        <dbReference type="ARBA" id="ARBA00023125"/>
    </source>
</evidence>
<dbReference type="AlphaFoldDB" id="A0A2M9BHG2"/>
<dbReference type="RefSeq" id="WP_425437704.1">
    <property type="nucleotide sequence ID" value="NZ_PGEZ01000001.1"/>
</dbReference>
<reference evidence="3 4" key="1">
    <citation type="submission" date="2017-11" db="EMBL/GenBank/DDBJ databases">
        <title>Genomic Encyclopedia of Archaeal and Bacterial Type Strains, Phase II (KMG-II): From Individual Species to Whole Genera.</title>
        <authorList>
            <person name="Goeker M."/>
        </authorList>
    </citation>
    <scope>NUCLEOTIDE SEQUENCE [LARGE SCALE GENOMIC DNA]</scope>
    <source>
        <strain evidence="3 4">DSM 27763</strain>
    </source>
</reference>
<dbReference type="InterPro" id="IPR001387">
    <property type="entry name" value="Cro/C1-type_HTH"/>
</dbReference>
<dbReference type="PANTHER" id="PTHR46797">
    <property type="entry name" value="HTH-TYPE TRANSCRIPTIONAL REGULATOR"/>
    <property type="match status" value="1"/>
</dbReference>
<evidence type="ECO:0000313" key="4">
    <source>
        <dbReference type="Proteomes" id="UP000230842"/>
    </source>
</evidence>
<accession>A0A2M9BHG2</accession>
<dbReference type="GO" id="GO:0005829">
    <property type="term" value="C:cytosol"/>
    <property type="evidence" value="ECO:0007669"/>
    <property type="project" value="TreeGrafter"/>
</dbReference>
<organism evidence="3 4">
    <name type="scientific">Mumia flava</name>
    <dbReference type="NCBI Taxonomy" id="1348852"/>
    <lineage>
        <taxon>Bacteria</taxon>
        <taxon>Bacillati</taxon>
        <taxon>Actinomycetota</taxon>
        <taxon>Actinomycetes</taxon>
        <taxon>Propionibacteriales</taxon>
        <taxon>Nocardioidaceae</taxon>
        <taxon>Mumia</taxon>
    </lineage>
</organism>
<evidence type="ECO:0000259" key="2">
    <source>
        <dbReference type="PROSITE" id="PS50943"/>
    </source>
</evidence>
<dbReference type="PANTHER" id="PTHR46797:SF1">
    <property type="entry name" value="METHYLPHOSPHONATE SYNTHASE"/>
    <property type="match status" value="1"/>
</dbReference>
<evidence type="ECO:0000313" key="3">
    <source>
        <dbReference type="EMBL" id="PJJ57380.1"/>
    </source>
</evidence>
<feature type="domain" description="HTH cro/C1-type" evidence="2">
    <location>
        <begin position="26"/>
        <end position="80"/>
    </location>
</feature>
<dbReference type="SMART" id="SM00530">
    <property type="entry name" value="HTH_XRE"/>
    <property type="match status" value="1"/>
</dbReference>
<proteinExistence type="predicted"/>
<dbReference type="Proteomes" id="UP000230842">
    <property type="component" value="Unassembled WGS sequence"/>
</dbReference>
<dbReference type="InterPro" id="IPR050807">
    <property type="entry name" value="TransReg_Diox_bact_type"/>
</dbReference>
<gene>
    <name evidence="3" type="ORF">CLV56_1608</name>
</gene>
<dbReference type="Pfam" id="PF13560">
    <property type="entry name" value="HTH_31"/>
    <property type="match status" value="1"/>
</dbReference>
<dbReference type="PROSITE" id="PS50943">
    <property type="entry name" value="HTH_CROC1"/>
    <property type="match status" value="1"/>
</dbReference>